<dbReference type="InterPro" id="IPR036388">
    <property type="entry name" value="WH-like_DNA-bd_sf"/>
</dbReference>
<protein>
    <submittedName>
        <fullName evidence="6">LysR family transcriptional regulator ArgP</fullName>
    </submittedName>
</protein>
<comment type="caution">
    <text evidence="6">The sequence shown here is derived from an EMBL/GenBank/DDBJ whole genome shotgun (WGS) entry which is preliminary data.</text>
</comment>
<dbReference type="NCBIfam" id="NF009888">
    <property type="entry name" value="PRK13348.1"/>
    <property type="match status" value="1"/>
</dbReference>
<dbReference type="InterPro" id="IPR005119">
    <property type="entry name" value="LysR_subst-bd"/>
</dbReference>
<dbReference type="RefSeq" id="WP_227181576.1">
    <property type="nucleotide sequence ID" value="NZ_JAJBZT010000009.1"/>
</dbReference>
<dbReference type="InterPro" id="IPR000847">
    <property type="entry name" value="LysR_HTH_N"/>
</dbReference>
<dbReference type="PROSITE" id="PS50931">
    <property type="entry name" value="HTH_LYSR"/>
    <property type="match status" value="1"/>
</dbReference>
<reference evidence="6" key="1">
    <citation type="submission" date="2021-10" db="EMBL/GenBank/DDBJ databases">
        <title>The complete genome sequence of Leeia sp. TBRC 13508.</title>
        <authorList>
            <person name="Charoenyingcharoen P."/>
            <person name="Yukphan P."/>
        </authorList>
    </citation>
    <scope>NUCLEOTIDE SEQUENCE</scope>
    <source>
        <strain evidence="6">TBRC 13508</strain>
    </source>
</reference>
<dbReference type="NCBIfam" id="NF002964">
    <property type="entry name" value="PRK03635.1"/>
    <property type="match status" value="1"/>
</dbReference>
<keyword evidence="2" id="KW-0805">Transcription regulation</keyword>
<dbReference type="SUPFAM" id="SSF46785">
    <property type="entry name" value="Winged helix' DNA-binding domain"/>
    <property type="match status" value="1"/>
</dbReference>
<dbReference type="NCBIfam" id="TIGR03298">
    <property type="entry name" value="argP"/>
    <property type="match status" value="1"/>
</dbReference>
<keyword evidence="4" id="KW-0804">Transcription</keyword>
<dbReference type="EMBL" id="JAJBZT010000009">
    <property type="protein sequence ID" value="MCB6184755.1"/>
    <property type="molecule type" value="Genomic_DNA"/>
</dbReference>
<dbReference type="Gene3D" id="1.10.10.10">
    <property type="entry name" value="Winged helix-like DNA-binding domain superfamily/Winged helix DNA-binding domain"/>
    <property type="match status" value="1"/>
</dbReference>
<evidence type="ECO:0000313" key="6">
    <source>
        <dbReference type="EMBL" id="MCB6184755.1"/>
    </source>
</evidence>
<evidence type="ECO:0000256" key="1">
    <source>
        <dbReference type="ARBA" id="ARBA00009437"/>
    </source>
</evidence>
<evidence type="ECO:0000256" key="2">
    <source>
        <dbReference type="ARBA" id="ARBA00023015"/>
    </source>
</evidence>
<sequence>MDVLDFIDLKQAEALMAVAETGSFEQAAAQLFVTPSAISQRIKLMETRLGKPLVVRTRPIRVTPHGQRVLQYLHRAKLLATELANDLVGDQEDMLSVALAVNADTLSSWFLPALSDFLIKENILVDLTVDDQDYTHELLKAGMAIGCVTAEVEPMKGCVAVPLGSMRYRAVCSKAYQARWLSDGTTRESLRKAPVLVFNNKDRLQADWLITHFGLTEGSYPCHYLPASEPYLQAVSLGLGWGMLPEVQMAPWLDRAEFFEIYPDHPVDVYLYWHHWQLQTPKMERLSKHIVEMARQYLIQP</sequence>
<dbReference type="Proteomes" id="UP001165395">
    <property type="component" value="Unassembled WGS sequence"/>
</dbReference>
<feature type="domain" description="HTH lysR-type" evidence="5">
    <location>
        <begin position="7"/>
        <end position="63"/>
    </location>
</feature>
<evidence type="ECO:0000256" key="3">
    <source>
        <dbReference type="ARBA" id="ARBA00023125"/>
    </source>
</evidence>
<dbReference type="PANTHER" id="PTHR30579">
    <property type="entry name" value="TRANSCRIPTIONAL REGULATOR"/>
    <property type="match status" value="1"/>
</dbReference>
<organism evidence="6 7">
    <name type="scientific">Leeia speluncae</name>
    <dbReference type="NCBI Taxonomy" id="2884804"/>
    <lineage>
        <taxon>Bacteria</taxon>
        <taxon>Pseudomonadati</taxon>
        <taxon>Pseudomonadota</taxon>
        <taxon>Betaproteobacteria</taxon>
        <taxon>Neisseriales</taxon>
        <taxon>Leeiaceae</taxon>
        <taxon>Leeia</taxon>
    </lineage>
</organism>
<dbReference type="Gene3D" id="3.40.190.290">
    <property type="match status" value="1"/>
</dbReference>
<dbReference type="InterPro" id="IPR036390">
    <property type="entry name" value="WH_DNA-bd_sf"/>
</dbReference>
<gene>
    <name evidence="6" type="ORF">LIN78_14495</name>
</gene>
<proteinExistence type="inferred from homology"/>
<dbReference type="Pfam" id="PF03466">
    <property type="entry name" value="LysR_substrate"/>
    <property type="match status" value="1"/>
</dbReference>
<accession>A0ABS8D982</accession>
<evidence type="ECO:0000256" key="4">
    <source>
        <dbReference type="ARBA" id="ARBA00023163"/>
    </source>
</evidence>
<evidence type="ECO:0000313" key="7">
    <source>
        <dbReference type="Proteomes" id="UP001165395"/>
    </source>
</evidence>
<dbReference type="PANTHER" id="PTHR30579:SF2">
    <property type="entry name" value="HTH-TYPE TRANSCRIPTIONAL REGULATOR ARGP"/>
    <property type="match status" value="1"/>
</dbReference>
<keyword evidence="7" id="KW-1185">Reference proteome</keyword>
<dbReference type="InterPro" id="IPR017685">
    <property type="entry name" value="ArgP"/>
</dbReference>
<dbReference type="SUPFAM" id="SSF53850">
    <property type="entry name" value="Periplasmic binding protein-like II"/>
    <property type="match status" value="1"/>
</dbReference>
<comment type="similarity">
    <text evidence="1">Belongs to the LysR transcriptional regulatory family.</text>
</comment>
<evidence type="ECO:0000259" key="5">
    <source>
        <dbReference type="PROSITE" id="PS50931"/>
    </source>
</evidence>
<dbReference type="Pfam" id="PF00126">
    <property type="entry name" value="HTH_1"/>
    <property type="match status" value="1"/>
</dbReference>
<dbReference type="InterPro" id="IPR050176">
    <property type="entry name" value="LTTR"/>
</dbReference>
<keyword evidence="3" id="KW-0238">DNA-binding</keyword>
<name>A0ABS8D982_9NEIS</name>